<dbReference type="Proteomes" id="UP001179121">
    <property type="component" value="Chromosome"/>
</dbReference>
<sequence>MSQFDVFLSYKSQDHNWVESLKESLQLRGVRVWLDKDEIRPGDKFVRALENGLETSRAVALVVTPESLSSGWVEDEYSRAVSLSNQGQLQLIPVLLRDAKLPGFLSNRQSVDFRDDSTFEQNVDRLVWAGITGKRVIWYPVYGRYESDRWKRLFSIAKQEGIEFQRGADIHRSEWFLKPIINDQSKRLVLVFDIFEERPAERDIWRNKVQDYVDTIINYRNLTKDKPNEIVFLLYQQRNSWQRVKEVKELEPQQVSRLKSYFTIHQDIPDDKEFARQLREIWIRIQRDLMVAEVRGGAG</sequence>
<organism evidence="2 3">
    <name type="scientific">Nitrospira tepida</name>
    <dbReference type="NCBI Taxonomy" id="2973512"/>
    <lineage>
        <taxon>Bacteria</taxon>
        <taxon>Pseudomonadati</taxon>
        <taxon>Nitrospirota</taxon>
        <taxon>Nitrospiria</taxon>
        <taxon>Nitrospirales</taxon>
        <taxon>Nitrospiraceae</taxon>
        <taxon>Nitrospira</taxon>
    </lineage>
</organism>
<proteinExistence type="predicted"/>
<evidence type="ECO:0000313" key="2">
    <source>
        <dbReference type="EMBL" id="CAI4033113.1"/>
    </source>
</evidence>
<dbReference type="PROSITE" id="PS50104">
    <property type="entry name" value="TIR"/>
    <property type="match status" value="1"/>
</dbReference>
<reference evidence="2" key="1">
    <citation type="submission" date="2022-10" db="EMBL/GenBank/DDBJ databases">
        <authorList>
            <person name="Koch H."/>
        </authorList>
    </citation>
    <scope>NUCLEOTIDE SEQUENCE</scope>
    <source>
        <strain evidence="2">DNF</strain>
    </source>
</reference>
<dbReference type="KEGG" id="nti:DNFV4_03546"/>
<protein>
    <submittedName>
        <fullName evidence="2">TIR domain-containing protein</fullName>
    </submittedName>
</protein>
<evidence type="ECO:0000313" key="3">
    <source>
        <dbReference type="Proteomes" id="UP001179121"/>
    </source>
</evidence>
<dbReference type="EMBL" id="OX365700">
    <property type="protein sequence ID" value="CAI4033113.1"/>
    <property type="molecule type" value="Genomic_DNA"/>
</dbReference>
<dbReference type="GO" id="GO:0007165">
    <property type="term" value="P:signal transduction"/>
    <property type="evidence" value="ECO:0007669"/>
    <property type="project" value="InterPro"/>
</dbReference>
<dbReference type="Gene3D" id="3.40.50.10140">
    <property type="entry name" value="Toll/interleukin-1 receptor homology (TIR) domain"/>
    <property type="match status" value="1"/>
</dbReference>
<evidence type="ECO:0000259" key="1">
    <source>
        <dbReference type="PROSITE" id="PS50104"/>
    </source>
</evidence>
<gene>
    <name evidence="2" type="ORF">DNFV4_03546</name>
</gene>
<keyword evidence="3" id="KW-1185">Reference proteome</keyword>
<dbReference type="InterPro" id="IPR035897">
    <property type="entry name" value="Toll_tir_struct_dom_sf"/>
</dbReference>
<dbReference type="InterPro" id="IPR000157">
    <property type="entry name" value="TIR_dom"/>
</dbReference>
<dbReference type="AlphaFoldDB" id="A0AA86N1K9"/>
<feature type="domain" description="TIR" evidence="1">
    <location>
        <begin position="2"/>
        <end position="127"/>
    </location>
</feature>
<dbReference type="SUPFAM" id="SSF52200">
    <property type="entry name" value="Toll/Interleukin receptor TIR domain"/>
    <property type="match status" value="1"/>
</dbReference>
<dbReference type="SMART" id="SM00255">
    <property type="entry name" value="TIR"/>
    <property type="match status" value="1"/>
</dbReference>
<dbReference type="Pfam" id="PF13676">
    <property type="entry name" value="TIR_2"/>
    <property type="match status" value="1"/>
</dbReference>
<dbReference type="RefSeq" id="WP_289270050.1">
    <property type="nucleotide sequence ID" value="NZ_OX365700.1"/>
</dbReference>
<accession>A0AA86N1K9</accession>
<name>A0AA86N1K9_9BACT</name>